<feature type="domain" description="Peptidase M20 dimerisation" evidence="8">
    <location>
        <begin position="204"/>
        <end position="316"/>
    </location>
</feature>
<comment type="similarity">
    <text evidence="3">Belongs to the peptidase M20A family.</text>
</comment>
<dbReference type="SUPFAM" id="SSF55031">
    <property type="entry name" value="Bacterial exopeptidase dimerisation domain"/>
    <property type="match status" value="1"/>
</dbReference>
<evidence type="ECO:0000256" key="6">
    <source>
        <dbReference type="ARBA" id="ARBA00022833"/>
    </source>
</evidence>
<comment type="caution">
    <text evidence="9">The sequence shown here is derived from an EMBL/GenBank/DDBJ whole genome shotgun (WGS) entry which is preliminary data.</text>
</comment>
<reference evidence="9" key="1">
    <citation type="submission" date="2015-08" db="EMBL/GenBank/DDBJ databases">
        <title>Complete DNA Sequence of Pseudomonas syringae pv. actinidiae, the Causal Agent of Kiwifruit Canker Disease.</title>
        <authorList>
            <person name="Rikkerink E.H.A."/>
            <person name="Fineran P.C."/>
        </authorList>
    </citation>
    <scope>NUCLEOTIDE SEQUENCE</scope>
    <source>
        <strain evidence="9">DSM 13666</strain>
    </source>
</reference>
<dbReference type="InterPro" id="IPR011650">
    <property type="entry name" value="Peptidase_M20_dimer"/>
</dbReference>
<dbReference type="Pfam" id="PF01546">
    <property type="entry name" value="Peptidase_M20"/>
    <property type="match status" value="1"/>
</dbReference>
<evidence type="ECO:0000256" key="2">
    <source>
        <dbReference type="ARBA" id="ARBA00001947"/>
    </source>
</evidence>
<dbReference type="NCBIfam" id="TIGR01910">
    <property type="entry name" value="DapE-ArgE"/>
    <property type="match status" value="1"/>
</dbReference>
<protein>
    <submittedName>
        <fullName evidence="9">Acetylornithine deacetylase</fullName>
    </submittedName>
</protein>
<dbReference type="Gene3D" id="3.40.630.10">
    <property type="entry name" value="Zn peptidases"/>
    <property type="match status" value="1"/>
</dbReference>
<dbReference type="PANTHER" id="PTHR43808">
    <property type="entry name" value="ACETYLORNITHINE DEACETYLASE"/>
    <property type="match status" value="1"/>
</dbReference>
<dbReference type="Gene3D" id="3.30.70.360">
    <property type="match status" value="1"/>
</dbReference>
<dbReference type="InterPro" id="IPR036264">
    <property type="entry name" value="Bact_exopeptidase_dim_dom"/>
</dbReference>
<dbReference type="InterPro" id="IPR010182">
    <property type="entry name" value="ArgE/DapE"/>
</dbReference>
<proteinExistence type="inferred from homology"/>
<dbReference type="CDD" id="cd03895">
    <property type="entry name" value="M20_ArgE_DapE-like"/>
    <property type="match status" value="1"/>
</dbReference>
<dbReference type="PATRIC" id="fig|136160.3.peg.3267"/>
<dbReference type="GO" id="GO:0046872">
    <property type="term" value="F:metal ion binding"/>
    <property type="evidence" value="ECO:0007669"/>
    <property type="project" value="UniProtKB-KW"/>
</dbReference>
<name>A0A0M0KN84_ALKHA</name>
<dbReference type="GO" id="GO:0016787">
    <property type="term" value="F:hydrolase activity"/>
    <property type="evidence" value="ECO:0007669"/>
    <property type="project" value="UniProtKB-KW"/>
</dbReference>
<dbReference type="SUPFAM" id="SSF53187">
    <property type="entry name" value="Zn-dependent exopeptidases"/>
    <property type="match status" value="1"/>
</dbReference>
<dbReference type="EMBL" id="LILD01000001">
    <property type="protein sequence ID" value="KOO39848.1"/>
    <property type="molecule type" value="Genomic_DNA"/>
</dbReference>
<evidence type="ECO:0000256" key="3">
    <source>
        <dbReference type="ARBA" id="ARBA00006247"/>
    </source>
</evidence>
<dbReference type="SMR" id="A0A0M0KN84"/>
<keyword evidence="6" id="KW-0862">Zinc</keyword>
<dbReference type="Pfam" id="PF07687">
    <property type="entry name" value="M20_dimer"/>
    <property type="match status" value="1"/>
</dbReference>
<accession>A0A0M0KN84</accession>
<evidence type="ECO:0000256" key="5">
    <source>
        <dbReference type="ARBA" id="ARBA00022801"/>
    </source>
</evidence>
<dbReference type="InterPro" id="IPR033687">
    <property type="entry name" value="YodQ-like"/>
</dbReference>
<gene>
    <name evidence="9" type="ORF">AMD02_14055</name>
</gene>
<evidence type="ECO:0000256" key="1">
    <source>
        <dbReference type="ARBA" id="ARBA00001941"/>
    </source>
</evidence>
<dbReference type="PANTHER" id="PTHR43808:SF25">
    <property type="entry name" value="PEPTIDASE M20 DIMERISATION DOMAIN-CONTAINING PROTEIN"/>
    <property type="match status" value="1"/>
</dbReference>
<dbReference type="OMA" id="GDCAPHA"/>
<dbReference type="GeneID" id="87596688"/>
<dbReference type="NCBIfam" id="NF005306">
    <property type="entry name" value="PRK06837.1"/>
    <property type="match status" value="1"/>
</dbReference>
<evidence type="ECO:0000256" key="4">
    <source>
        <dbReference type="ARBA" id="ARBA00022723"/>
    </source>
</evidence>
<evidence type="ECO:0000256" key="7">
    <source>
        <dbReference type="ARBA" id="ARBA00023285"/>
    </source>
</evidence>
<keyword evidence="4" id="KW-0479">Metal-binding</keyword>
<organism evidence="9">
    <name type="scientific">Halalkalibacterium halodurans</name>
    <name type="common">Bacillus halodurans</name>
    <dbReference type="NCBI Taxonomy" id="86665"/>
    <lineage>
        <taxon>Bacteria</taxon>
        <taxon>Bacillati</taxon>
        <taxon>Bacillota</taxon>
        <taxon>Bacilli</taxon>
        <taxon>Bacillales</taxon>
        <taxon>Bacillaceae</taxon>
        <taxon>Halalkalibacterium (ex Joshi et al. 2022)</taxon>
    </lineage>
</organism>
<evidence type="ECO:0000259" key="8">
    <source>
        <dbReference type="Pfam" id="PF07687"/>
    </source>
</evidence>
<dbReference type="RefSeq" id="WP_010897229.1">
    <property type="nucleotide sequence ID" value="NZ_CP040441.1"/>
</dbReference>
<comment type="cofactor">
    <cofactor evidence="1">
        <name>Co(2+)</name>
        <dbReference type="ChEBI" id="CHEBI:48828"/>
    </cofactor>
</comment>
<comment type="cofactor">
    <cofactor evidence="2">
        <name>Zn(2+)</name>
        <dbReference type="ChEBI" id="CHEBI:29105"/>
    </cofactor>
</comment>
<keyword evidence="7" id="KW-0170">Cobalt</keyword>
<dbReference type="AlphaFoldDB" id="A0A0M0KN84"/>
<sequence length="423" mass="46962">MEQLQKVMQTIDEQWEEQVAFLQTLGRFPSTLGNEGAIQAYLAHYFKHEMGLDVDEFVPNPSKLRRHPSYIDVDWGYDQRPIVVGTAQSSKPTVGKSLILQSHVDVVSPEPVEHWTYDPWGATIVENRMYGRGIQDMKSGLAAMIFAYRALQQVGVELGADVIFQSVIEEECTGNGALAALMRGHAADGALIPEPFGLQAVTTQVGVLWVRLKVIGAGAHTERADRAVNPIEKAYLLIKALQSYRQYLNQEKKHPAYSDHPHPLNVNIGTIHSGDWPSSVPTECTIDVRVGFYPGVDPDDVKSQIKDWINQASLQDEWLSHTPPELTFYGFSAPGAEISSEEPLVQALARTHKLVHGTKMKTTAITATTDIRTFINDFNIPATCYGPVGDGMHGIDEWVDLTSVKDVTKTYAAFMMNWCGVRK</sequence>
<keyword evidence="5" id="KW-0378">Hydrolase</keyword>
<dbReference type="InterPro" id="IPR002933">
    <property type="entry name" value="Peptidase_M20"/>
</dbReference>
<dbReference type="InterPro" id="IPR050072">
    <property type="entry name" value="Peptidase_M20A"/>
</dbReference>
<evidence type="ECO:0000313" key="9">
    <source>
        <dbReference type="EMBL" id="KOO39848.1"/>
    </source>
</evidence>